<keyword evidence="2" id="KW-1185">Reference proteome</keyword>
<dbReference type="AlphaFoldDB" id="A0A067K475"/>
<dbReference type="EMBL" id="KK914632">
    <property type="protein sequence ID" value="KDP31026.1"/>
    <property type="molecule type" value="Genomic_DNA"/>
</dbReference>
<dbReference type="STRING" id="180498.A0A067K475"/>
<dbReference type="PANTHER" id="PTHR34665">
    <property type="entry name" value="DUF3741 DOMAIN-CONTAINING PROTEIN"/>
    <property type="match status" value="1"/>
</dbReference>
<proteinExistence type="predicted"/>
<dbReference type="Proteomes" id="UP000027138">
    <property type="component" value="Unassembled WGS sequence"/>
</dbReference>
<protein>
    <submittedName>
        <fullName evidence="1">Uncharacterized protein</fullName>
    </submittedName>
</protein>
<sequence>MKNKNKSEQEEEAENEHHLEILKAVAQAWHAHSGTSRPTNEHDAYRRNFQTKPSRFKLEAISRPWTGNYRVASGSWDFKQSLLDSYEIVTMTKKLERGLVLDHPFSGLDYQSRAPRKRRESKNSLRNLFNRMSWRRYKEADIPREEDM</sequence>
<accession>A0A067K475</accession>
<dbReference type="PANTHER" id="PTHR34665:SF1">
    <property type="entry name" value="OS02G0595200 PROTEIN"/>
    <property type="match status" value="1"/>
</dbReference>
<reference evidence="1 2" key="1">
    <citation type="journal article" date="2014" name="PLoS ONE">
        <title>Global Analysis of Gene Expression Profiles in Physic Nut (Jatropha curcas L.) Seedlings Exposed to Salt Stress.</title>
        <authorList>
            <person name="Zhang L."/>
            <person name="Zhang C."/>
            <person name="Wu P."/>
            <person name="Chen Y."/>
            <person name="Li M."/>
            <person name="Jiang H."/>
            <person name="Wu G."/>
        </authorList>
    </citation>
    <scope>NUCLEOTIDE SEQUENCE [LARGE SCALE GENOMIC DNA]</scope>
    <source>
        <strain evidence="2">cv. GZQX0401</strain>
        <tissue evidence="1">Young leaves</tissue>
    </source>
</reference>
<evidence type="ECO:0000313" key="2">
    <source>
        <dbReference type="Proteomes" id="UP000027138"/>
    </source>
</evidence>
<evidence type="ECO:0000313" key="1">
    <source>
        <dbReference type="EMBL" id="KDP31026.1"/>
    </source>
</evidence>
<gene>
    <name evidence="1" type="ORF">JCGZ_11402</name>
</gene>
<name>A0A067K475_JATCU</name>
<dbReference type="OrthoDB" id="1921290at2759"/>
<organism evidence="1 2">
    <name type="scientific">Jatropha curcas</name>
    <name type="common">Barbados nut</name>
    <dbReference type="NCBI Taxonomy" id="180498"/>
    <lineage>
        <taxon>Eukaryota</taxon>
        <taxon>Viridiplantae</taxon>
        <taxon>Streptophyta</taxon>
        <taxon>Embryophyta</taxon>
        <taxon>Tracheophyta</taxon>
        <taxon>Spermatophyta</taxon>
        <taxon>Magnoliopsida</taxon>
        <taxon>eudicotyledons</taxon>
        <taxon>Gunneridae</taxon>
        <taxon>Pentapetalae</taxon>
        <taxon>rosids</taxon>
        <taxon>fabids</taxon>
        <taxon>Malpighiales</taxon>
        <taxon>Euphorbiaceae</taxon>
        <taxon>Crotonoideae</taxon>
        <taxon>Jatropheae</taxon>
        <taxon>Jatropha</taxon>
    </lineage>
</organism>